<accession>A0A8J2S6K5</accession>
<evidence type="ECO:0000256" key="3">
    <source>
        <dbReference type="ARBA" id="ARBA00022563"/>
    </source>
</evidence>
<dbReference type="PRINTS" id="PR00085">
    <property type="entry name" value="THFDHDRGNASE"/>
</dbReference>
<comment type="subunit">
    <text evidence="2">Homodimer.</text>
</comment>
<dbReference type="Gene3D" id="3.40.50.10860">
    <property type="entry name" value="Leucine Dehydrogenase, chain A, domain 1"/>
    <property type="match status" value="1"/>
</dbReference>
<dbReference type="EMBL" id="CAKKNE010000001">
    <property type="protein sequence ID" value="CAH0366323.1"/>
    <property type="molecule type" value="Genomic_DNA"/>
</dbReference>
<evidence type="ECO:0000259" key="9">
    <source>
        <dbReference type="Pfam" id="PF02882"/>
    </source>
</evidence>
<dbReference type="GO" id="GO:0004477">
    <property type="term" value="F:methenyltetrahydrofolate cyclohydrolase activity"/>
    <property type="evidence" value="ECO:0007669"/>
    <property type="project" value="TreeGrafter"/>
</dbReference>
<dbReference type="GO" id="GO:0004488">
    <property type="term" value="F:methylenetetrahydrofolate dehydrogenase (NADP+) activity"/>
    <property type="evidence" value="ECO:0007669"/>
    <property type="project" value="InterPro"/>
</dbReference>
<sequence length="331" mass="34645">MLARVGTMRARARFYVAAALTTAINAVQILDGRATAKAIRAELGAEVASIQKTHGVTPGLGVLLVGDRRDSLTYVRMKRKAADEVGIFSSDVTLPASASEDDVLEAVSKLNADPQIHGILVQLPLPSHIDESRILETISPNKDADGFCYENVARLVLRGGPRPLATACTPAGCVELLQRYDIPLAGKRAVVLGRSNVVGAPVAALLQQCDATVTLCHSASENVPDIVREADVVIAAVGKPEYVRGSWLKPGATVIDVGINAVDDATKKAGYRLVGDVHFDEASQVVSAITPVPGGVGPMTIAMLLSNVVNLTKASVGLPMAPLPGRLADKV</sequence>
<evidence type="ECO:0000256" key="5">
    <source>
        <dbReference type="ARBA" id="ARBA00022857"/>
    </source>
</evidence>
<evidence type="ECO:0000313" key="11">
    <source>
        <dbReference type="Proteomes" id="UP000789595"/>
    </source>
</evidence>
<reference evidence="10" key="1">
    <citation type="submission" date="2021-11" db="EMBL/GenBank/DDBJ databases">
        <authorList>
            <consortium name="Genoscope - CEA"/>
            <person name="William W."/>
        </authorList>
    </citation>
    <scope>NUCLEOTIDE SEQUENCE</scope>
</reference>
<dbReference type="AlphaFoldDB" id="A0A8J2S6K5"/>
<dbReference type="InterPro" id="IPR020867">
    <property type="entry name" value="THF_DH/CycHdrlase_CS"/>
</dbReference>
<gene>
    <name evidence="10" type="ORF">PECAL_1P28080</name>
</gene>
<comment type="caution">
    <text evidence="10">The sequence shown here is derived from an EMBL/GenBank/DDBJ whole genome shotgun (WGS) entry which is preliminary data.</text>
</comment>
<evidence type="ECO:0000256" key="1">
    <source>
        <dbReference type="ARBA" id="ARBA00004777"/>
    </source>
</evidence>
<dbReference type="PROSITE" id="PS00766">
    <property type="entry name" value="THF_DHG_CYH_1"/>
    <property type="match status" value="1"/>
</dbReference>
<proteinExistence type="inferred from homology"/>
<dbReference type="InterPro" id="IPR036291">
    <property type="entry name" value="NAD(P)-bd_dom_sf"/>
</dbReference>
<keyword evidence="3" id="KW-0554">One-carbon metabolism</keyword>
<evidence type="ECO:0000259" key="8">
    <source>
        <dbReference type="Pfam" id="PF00763"/>
    </source>
</evidence>
<dbReference type="PANTHER" id="PTHR48099">
    <property type="entry name" value="C-1-TETRAHYDROFOLATE SYNTHASE, CYTOPLASMIC-RELATED"/>
    <property type="match status" value="1"/>
</dbReference>
<dbReference type="PANTHER" id="PTHR48099:SF5">
    <property type="entry name" value="C-1-TETRAHYDROFOLATE SYNTHASE, CYTOPLASMIC"/>
    <property type="match status" value="1"/>
</dbReference>
<dbReference type="SUPFAM" id="SSF53223">
    <property type="entry name" value="Aminoacid dehydrogenase-like, N-terminal domain"/>
    <property type="match status" value="1"/>
</dbReference>
<dbReference type="CDD" id="cd01080">
    <property type="entry name" value="NAD_bind_m-THF_DH_Cyclohyd"/>
    <property type="match status" value="1"/>
</dbReference>
<dbReference type="InterPro" id="IPR020631">
    <property type="entry name" value="THF_DH/CycHdrlase_NAD-bd_dom"/>
</dbReference>
<dbReference type="PROSITE" id="PS00767">
    <property type="entry name" value="THF_DHG_CYH_2"/>
    <property type="match status" value="1"/>
</dbReference>
<dbReference type="InterPro" id="IPR046346">
    <property type="entry name" value="Aminoacid_DH-like_N_sf"/>
</dbReference>
<dbReference type="Pfam" id="PF00763">
    <property type="entry name" value="THF_DHG_CYH"/>
    <property type="match status" value="1"/>
</dbReference>
<dbReference type="Pfam" id="PF02882">
    <property type="entry name" value="THF_DHG_CYH_C"/>
    <property type="match status" value="1"/>
</dbReference>
<dbReference type="Gene3D" id="3.40.50.720">
    <property type="entry name" value="NAD(P)-binding Rossmann-like Domain"/>
    <property type="match status" value="1"/>
</dbReference>
<keyword evidence="11" id="KW-1185">Reference proteome</keyword>
<dbReference type="FunFam" id="3.40.50.720:FF:000006">
    <property type="entry name" value="Bifunctional protein FolD"/>
    <property type="match status" value="1"/>
</dbReference>
<dbReference type="InterPro" id="IPR000672">
    <property type="entry name" value="THF_DH/CycHdrlase"/>
</dbReference>
<organism evidence="10 11">
    <name type="scientific">Pelagomonas calceolata</name>
    <dbReference type="NCBI Taxonomy" id="35677"/>
    <lineage>
        <taxon>Eukaryota</taxon>
        <taxon>Sar</taxon>
        <taxon>Stramenopiles</taxon>
        <taxon>Ochrophyta</taxon>
        <taxon>Pelagophyceae</taxon>
        <taxon>Pelagomonadales</taxon>
        <taxon>Pelagomonadaceae</taxon>
        <taxon>Pelagomonas</taxon>
    </lineage>
</organism>
<keyword evidence="7" id="KW-0511">Multifunctional enzyme</keyword>
<evidence type="ECO:0000256" key="6">
    <source>
        <dbReference type="ARBA" id="ARBA00023002"/>
    </source>
</evidence>
<protein>
    <recommendedName>
        <fullName evidence="12">Methenyltetrahydrofolate cyclohydrolase</fullName>
    </recommendedName>
</protein>
<evidence type="ECO:0000313" key="10">
    <source>
        <dbReference type="EMBL" id="CAH0366323.1"/>
    </source>
</evidence>
<evidence type="ECO:0008006" key="12">
    <source>
        <dbReference type="Google" id="ProtNLM"/>
    </source>
</evidence>
<dbReference type="FunFam" id="3.40.50.10860:FF:000005">
    <property type="entry name" value="C-1-tetrahydrofolate synthase, cytoplasmic, putative"/>
    <property type="match status" value="1"/>
</dbReference>
<feature type="domain" description="Tetrahydrofolate dehydrogenase/cyclohydrolase NAD(P)-binding" evidence="9">
    <location>
        <begin position="167"/>
        <end position="314"/>
    </location>
</feature>
<dbReference type="HAMAP" id="MF_01576">
    <property type="entry name" value="THF_DHG_CYH"/>
    <property type="match status" value="1"/>
</dbReference>
<evidence type="ECO:0000256" key="7">
    <source>
        <dbReference type="ARBA" id="ARBA00023268"/>
    </source>
</evidence>
<comment type="pathway">
    <text evidence="1">One-carbon metabolism; tetrahydrofolate interconversion.</text>
</comment>
<dbReference type="GO" id="GO:0035999">
    <property type="term" value="P:tetrahydrofolate interconversion"/>
    <property type="evidence" value="ECO:0007669"/>
    <property type="project" value="TreeGrafter"/>
</dbReference>
<dbReference type="OrthoDB" id="5126881at2759"/>
<keyword evidence="4" id="KW-0378">Hydrolase</keyword>
<dbReference type="SUPFAM" id="SSF51735">
    <property type="entry name" value="NAD(P)-binding Rossmann-fold domains"/>
    <property type="match status" value="1"/>
</dbReference>
<dbReference type="InterPro" id="IPR020630">
    <property type="entry name" value="THF_DH/CycHdrlase_cat_dom"/>
</dbReference>
<feature type="domain" description="Tetrahydrofolate dehydrogenase/cyclohydrolase catalytic" evidence="8">
    <location>
        <begin position="30"/>
        <end position="145"/>
    </location>
</feature>
<keyword evidence="6" id="KW-0560">Oxidoreductase</keyword>
<dbReference type="Proteomes" id="UP000789595">
    <property type="component" value="Unassembled WGS sequence"/>
</dbReference>
<name>A0A8J2S6K5_9STRA</name>
<evidence type="ECO:0000256" key="4">
    <source>
        <dbReference type="ARBA" id="ARBA00022801"/>
    </source>
</evidence>
<evidence type="ECO:0000256" key="2">
    <source>
        <dbReference type="ARBA" id="ARBA00011738"/>
    </source>
</evidence>
<keyword evidence="5" id="KW-0521">NADP</keyword>
<dbReference type="GO" id="GO:0005829">
    <property type="term" value="C:cytosol"/>
    <property type="evidence" value="ECO:0007669"/>
    <property type="project" value="TreeGrafter"/>
</dbReference>